<proteinExistence type="predicted"/>
<protein>
    <submittedName>
        <fullName evidence="1">Uncharacterized protein</fullName>
    </submittedName>
</protein>
<evidence type="ECO:0000313" key="1">
    <source>
        <dbReference type="EMBL" id="KAK4772367.1"/>
    </source>
</evidence>
<dbReference type="AlphaFoldDB" id="A0AAN7QMK0"/>
<reference evidence="1 2" key="1">
    <citation type="journal article" date="2023" name="Hortic Res">
        <title>Pangenome of water caltrop reveals structural variations and asymmetric subgenome divergence after allopolyploidization.</title>
        <authorList>
            <person name="Zhang X."/>
            <person name="Chen Y."/>
            <person name="Wang L."/>
            <person name="Yuan Y."/>
            <person name="Fang M."/>
            <person name="Shi L."/>
            <person name="Lu R."/>
            <person name="Comes H.P."/>
            <person name="Ma Y."/>
            <person name="Chen Y."/>
            <person name="Huang G."/>
            <person name="Zhou Y."/>
            <person name="Zheng Z."/>
            <person name="Qiu Y."/>
        </authorList>
    </citation>
    <scope>NUCLEOTIDE SEQUENCE [LARGE SCALE GENOMIC DNA]</scope>
    <source>
        <strain evidence="1">F231</strain>
    </source>
</reference>
<keyword evidence="2" id="KW-1185">Reference proteome</keyword>
<evidence type="ECO:0000313" key="2">
    <source>
        <dbReference type="Proteomes" id="UP001346149"/>
    </source>
</evidence>
<accession>A0AAN7QMK0</accession>
<dbReference type="EMBL" id="JAXQNO010000020">
    <property type="protein sequence ID" value="KAK4772367.1"/>
    <property type="molecule type" value="Genomic_DNA"/>
</dbReference>
<sequence length="103" mass="11559">MEAEDFVSPLIRRGSWPRYSWIPHPHLPSGFYEEQFLLLPLCNGERHDGVAPTLTSGGSVRGGGHTRDFLQRLPVLLLYLRVRVCLQGSLPPMPDLPDGFPSH</sequence>
<dbReference type="Proteomes" id="UP001346149">
    <property type="component" value="Unassembled WGS sequence"/>
</dbReference>
<name>A0AAN7QMK0_TRANT</name>
<gene>
    <name evidence="1" type="ORF">SAY86_014142</name>
</gene>
<organism evidence="1 2">
    <name type="scientific">Trapa natans</name>
    <name type="common">Water chestnut</name>
    <dbReference type="NCBI Taxonomy" id="22666"/>
    <lineage>
        <taxon>Eukaryota</taxon>
        <taxon>Viridiplantae</taxon>
        <taxon>Streptophyta</taxon>
        <taxon>Embryophyta</taxon>
        <taxon>Tracheophyta</taxon>
        <taxon>Spermatophyta</taxon>
        <taxon>Magnoliopsida</taxon>
        <taxon>eudicotyledons</taxon>
        <taxon>Gunneridae</taxon>
        <taxon>Pentapetalae</taxon>
        <taxon>rosids</taxon>
        <taxon>malvids</taxon>
        <taxon>Myrtales</taxon>
        <taxon>Lythraceae</taxon>
        <taxon>Trapa</taxon>
    </lineage>
</organism>
<comment type="caution">
    <text evidence="1">The sequence shown here is derived from an EMBL/GenBank/DDBJ whole genome shotgun (WGS) entry which is preliminary data.</text>
</comment>